<dbReference type="RefSeq" id="WP_377424323.1">
    <property type="nucleotide sequence ID" value="NZ_JBHSPR010000017.1"/>
</dbReference>
<keyword evidence="3" id="KW-1185">Reference proteome</keyword>
<sequence length="243" mass="26310">MNRNRPVGRLAVVAMLLCLPAAATACSGQERDWDPVEFGTPRPASTALPIRVDEDDVMGAARWPSACRFLTDNEIRALLPQAEEIKRKPTPVSVLSFDEEQRQHAPEGSCRFEFWLRDVTIKDVTSGVKVSIVGIADPSIISDHYSEELAGAKTRSDREPAVDLGASLGPEACYTWRETSKLFPVVVCRQGPLMYDVSGTGYGDMAGVPEDDLVAQGESWRDKVLIPVAQIIATKVPAAGASG</sequence>
<proteinExistence type="predicted"/>
<feature type="chain" id="PRO_5045220996" description="DUF3558 domain-containing protein" evidence="1">
    <location>
        <begin position="26"/>
        <end position="243"/>
    </location>
</feature>
<gene>
    <name evidence="2" type="ORF">ACFP2T_21015</name>
</gene>
<accession>A0ABW1KA43</accession>
<dbReference type="Proteomes" id="UP001596203">
    <property type="component" value="Unassembled WGS sequence"/>
</dbReference>
<evidence type="ECO:0000313" key="3">
    <source>
        <dbReference type="Proteomes" id="UP001596203"/>
    </source>
</evidence>
<comment type="caution">
    <text evidence="2">The sequence shown here is derived from an EMBL/GenBank/DDBJ whole genome shotgun (WGS) entry which is preliminary data.</text>
</comment>
<reference evidence="3" key="1">
    <citation type="journal article" date="2019" name="Int. J. Syst. Evol. Microbiol.">
        <title>The Global Catalogue of Microorganisms (GCM) 10K type strain sequencing project: providing services to taxonomists for standard genome sequencing and annotation.</title>
        <authorList>
            <consortium name="The Broad Institute Genomics Platform"/>
            <consortium name="The Broad Institute Genome Sequencing Center for Infectious Disease"/>
            <person name="Wu L."/>
            <person name="Ma J."/>
        </authorList>
    </citation>
    <scope>NUCLEOTIDE SEQUENCE [LARGE SCALE GENOMIC DNA]</scope>
    <source>
        <strain evidence="3">ZS-35-S2</strain>
    </source>
</reference>
<organism evidence="2 3">
    <name type="scientific">Plantactinospora solaniradicis</name>
    <dbReference type="NCBI Taxonomy" id="1723736"/>
    <lineage>
        <taxon>Bacteria</taxon>
        <taxon>Bacillati</taxon>
        <taxon>Actinomycetota</taxon>
        <taxon>Actinomycetes</taxon>
        <taxon>Micromonosporales</taxon>
        <taxon>Micromonosporaceae</taxon>
        <taxon>Plantactinospora</taxon>
    </lineage>
</organism>
<dbReference type="EMBL" id="JBHSPR010000017">
    <property type="protein sequence ID" value="MFC6018677.1"/>
    <property type="molecule type" value="Genomic_DNA"/>
</dbReference>
<protein>
    <recommendedName>
        <fullName evidence="4">DUF3558 domain-containing protein</fullName>
    </recommendedName>
</protein>
<name>A0ABW1KA43_9ACTN</name>
<evidence type="ECO:0000256" key="1">
    <source>
        <dbReference type="SAM" id="SignalP"/>
    </source>
</evidence>
<keyword evidence="1" id="KW-0732">Signal</keyword>
<evidence type="ECO:0008006" key="4">
    <source>
        <dbReference type="Google" id="ProtNLM"/>
    </source>
</evidence>
<evidence type="ECO:0000313" key="2">
    <source>
        <dbReference type="EMBL" id="MFC6018677.1"/>
    </source>
</evidence>
<feature type="signal peptide" evidence="1">
    <location>
        <begin position="1"/>
        <end position="25"/>
    </location>
</feature>
<dbReference type="PROSITE" id="PS51257">
    <property type="entry name" value="PROKAR_LIPOPROTEIN"/>
    <property type="match status" value="1"/>
</dbReference>